<evidence type="ECO:0000313" key="13">
    <source>
        <dbReference type="Proteomes" id="UP001215598"/>
    </source>
</evidence>
<feature type="binding site" description="axial binding residue" evidence="9">
    <location>
        <position position="445"/>
    </location>
    <ligand>
        <name>heme</name>
        <dbReference type="ChEBI" id="CHEBI:30413"/>
    </ligand>
    <ligandPart>
        <name>Fe</name>
        <dbReference type="ChEBI" id="CHEBI:18248"/>
    </ligandPart>
</feature>
<dbReference type="InterPro" id="IPR001128">
    <property type="entry name" value="Cyt_P450"/>
</dbReference>
<dbReference type="PANTHER" id="PTHR46300:SF7">
    <property type="entry name" value="P450, PUTATIVE (EUROFUNG)-RELATED"/>
    <property type="match status" value="1"/>
</dbReference>
<keyword evidence="11" id="KW-0812">Transmembrane</keyword>
<dbReference type="PRINTS" id="PR00463">
    <property type="entry name" value="EP450I"/>
</dbReference>
<evidence type="ECO:0000256" key="6">
    <source>
        <dbReference type="ARBA" id="ARBA00023002"/>
    </source>
</evidence>
<organism evidence="12 13">
    <name type="scientific">Mycena metata</name>
    <dbReference type="NCBI Taxonomy" id="1033252"/>
    <lineage>
        <taxon>Eukaryota</taxon>
        <taxon>Fungi</taxon>
        <taxon>Dikarya</taxon>
        <taxon>Basidiomycota</taxon>
        <taxon>Agaricomycotina</taxon>
        <taxon>Agaricomycetes</taxon>
        <taxon>Agaricomycetidae</taxon>
        <taxon>Agaricales</taxon>
        <taxon>Marasmiineae</taxon>
        <taxon>Mycenaceae</taxon>
        <taxon>Mycena</taxon>
    </lineage>
</organism>
<dbReference type="GO" id="GO:0005506">
    <property type="term" value="F:iron ion binding"/>
    <property type="evidence" value="ECO:0007669"/>
    <property type="project" value="InterPro"/>
</dbReference>
<evidence type="ECO:0000313" key="12">
    <source>
        <dbReference type="EMBL" id="KAJ7765339.1"/>
    </source>
</evidence>
<comment type="similarity">
    <text evidence="3 10">Belongs to the cytochrome P450 family.</text>
</comment>
<keyword evidence="4 9" id="KW-0349">Heme</keyword>
<gene>
    <name evidence="12" type="ORF">B0H16DRAFT_1525288</name>
</gene>
<feature type="transmembrane region" description="Helical" evidence="11">
    <location>
        <begin position="6"/>
        <end position="27"/>
    </location>
</feature>
<comment type="pathway">
    <text evidence="2">Secondary metabolite biosynthesis.</text>
</comment>
<evidence type="ECO:0000256" key="1">
    <source>
        <dbReference type="ARBA" id="ARBA00001971"/>
    </source>
</evidence>
<evidence type="ECO:0000256" key="9">
    <source>
        <dbReference type="PIRSR" id="PIRSR602401-1"/>
    </source>
</evidence>
<evidence type="ECO:0000256" key="10">
    <source>
        <dbReference type="RuleBase" id="RU000461"/>
    </source>
</evidence>
<evidence type="ECO:0000256" key="3">
    <source>
        <dbReference type="ARBA" id="ARBA00010617"/>
    </source>
</evidence>
<dbReference type="InterPro" id="IPR036396">
    <property type="entry name" value="Cyt_P450_sf"/>
</dbReference>
<accession>A0AAD7NLN3</accession>
<keyword evidence="13" id="KW-1185">Reference proteome</keyword>
<keyword evidence="11" id="KW-0472">Membrane</keyword>
<dbReference type="GO" id="GO:0016705">
    <property type="term" value="F:oxidoreductase activity, acting on paired donors, with incorporation or reduction of molecular oxygen"/>
    <property type="evidence" value="ECO:0007669"/>
    <property type="project" value="InterPro"/>
</dbReference>
<dbReference type="EMBL" id="JARKIB010000026">
    <property type="protein sequence ID" value="KAJ7765339.1"/>
    <property type="molecule type" value="Genomic_DNA"/>
</dbReference>
<proteinExistence type="inferred from homology"/>
<comment type="caution">
    <text evidence="12">The sequence shown here is derived from an EMBL/GenBank/DDBJ whole genome shotgun (WGS) entry which is preliminary data.</text>
</comment>
<comment type="cofactor">
    <cofactor evidence="1 9">
        <name>heme</name>
        <dbReference type="ChEBI" id="CHEBI:30413"/>
    </cofactor>
</comment>
<keyword evidence="11" id="KW-1133">Transmembrane helix</keyword>
<dbReference type="Proteomes" id="UP001215598">
    <property type="component" value="Unassembled WGS sequence"/>
</dbReference>
<dbReference type="Pfam" id="PF00067">
    <property type="entry name" value="p450"/>
    <property type="match status" value="1"/>
</dbReference>
<keyword evidence="6 10" id="KW-0560">Oxidoreductase</keyword>
<reference evidence="12" key="1">
    <citation type="submission" date="2023-03" db="EMBL/GenBank/DDBJ databases">
        <title>Massive genome expansion in bonnet fungi (Mycena s.s.) driven by repeated elements and novel gene families across ecological guilds.</title>
        <authorList>
            <consortium name="Lawrence Berkeley National Laboratory"/>
            <person name="Harder C.B."/>
            <person name="Miyauchi S."/>
            <person name="Viragh M."/>
            <person name="Kuo A."/>
            <person name="Thoen E."/>
            <person name="Andreopoulos B."/>
            <person name="Lu D."/>
            <person name="Skrede I."/>
            <person name="Drula E."/>
            <person name="Henrissat B."/>
            <person name="Morin E."/>
            <person name="Kohler A."/>
            <person name="Barry K."/>
            <person name="LaButti K."/>
            <person name="Morin E."/>
            <person name="Salamov A."/>
            <person name="Lipzen A."/>
            <person name="Mereny Z."/>
            <person name="Hegedus B."/>
            <person name="Baldrian P."/>
            <person name="Stursova M."/>
            <person name="Weitz H."/>
            <person name="Taylor A."/>
            <person name="Grigoriev I.V."/>
            <person name="Nagy L.G."/>
            <person name="Martin F."/>
            <person name="Kauserud H."/>
        </authorList>
    </citation>
    <scope>NUCLEOTIDE SEQUENCE</scope>
    <source>
        <strain evidence="12">CBHHK182m</strain>
    </source>
</reference>
<sequence length="517" mass="58036">MPERARLTFFVMYPLVLTAVLAICVYFRFRTNSRRLPPGPPKLPFIGNVLSMPSSHEWITFSQWGKKYGSDIIHLDVLGTSIVVLNSYNAAIDLLDKRSAIYSDRPRLVMARELMGWDETLFFQPYGSQWRAGRRLLHEQFQFSAATRFHPQQITTAHRLLSRLLESPEDFREHIRYAAGSLSMSIAYGIETLPAQDPLIETAAANLAAVVAAATPGSYLVDVLPFLKHIPAWVPGAGFQRKAQYWKQETAKMLNTPFVITKQALADGVAPPSFTRHALDNMDTSEDGRSQEELLKWMAADIYVGGADTSVAAILIFILGMLSNPEAMKAAQAEIDAVVRPGFLPTFEEEERLPYISAIRLETLRWNNVTPLAIPHSTTEEDIYQNYRIPAGSTIIANVWAMTHDENEYPEPFKFRPERFLKDGKLNREVRDPTSAVFGFGRRVCPGQHLGSSFLWIVITSILSSFDITKAVDEDGKIVEPSYACISGLLSFPVPFRCSIQPRSQEKAHLVKTLVEA</sequence>
<dbReference type="PROSITE" id="PS00086">
    <property type="entry name" value="CYTOCHROME_P450"/>
    <property type="match status" value="1"/>
</dbReference>
<keyword evidence="5 9" id="KW-0479">Metal-binding</keyword>
<dbReference type="Gene3D" id="1.10.630.10">
    <property type="entry name" value="Cytochrome P450"/>
    <property type="match status" value="1"/>
</dbReference>
<dbReference type="PANTHER" id="PTHR46300">
    <property type="entry name" value="P450, PUTATIVE (EUROFUNG)-RELATED-RELATED"/>
    <property type="match status" value="1"/>
</dbReference>
<evidence type="ECO:0000256" key="8">
    <source>
        <dbReference type="ARBA" id="ARBA00023033"/>
    </source>
</evidence>
<dbReference type="InterPro" id="IPR050364">
    <property type="entry name" value="Cytochrome_P450_fung"/>
</dbReference>
<dbReference type="InterPro" id="IPR002401">
    <property type="entry name" value="Cyt_P450_E_grp-I"/>
</dbReference>
<evidence type="ECO:0000256" key="4">
    <source>
        <dbReference type="ARBA" id="ARBA00022617"/>
    </source>
</evidence>
<protein>
    <submittedName>
        <fullName evidence="12">Cytochrome P450</fullName>
    </submittedName>
</protein>
<dbReference type="GO" id="GO:0004497">
    <property type="term" value="F:monooxygenase activity"/>
    <property type="evidence" value="ECO:0007669"/>
    <property type="project" value="UniProtKB-KW"/>
</dbReference>
<dbReference type="AlphaFoldDB" id="A0AAD7NLN3"/>
<evidence type="ECO:0000256" key="7">
    <source>
        <dbReference type="ARBA" id="ARBA00023004"/>
    </source>
</evidence>
<dbReference type="CDD" id="cd11065">
    <property type="entry name" value="CYP64-like"/>
    <property type="match status" value="1"/>
</dbReference>
<dbReference type="InterPro" id="IPR017972">
    <property type="entry name" value="Cyt_P450_CS"/>
</dbReference>
<name>A0AAD7NLN3_9AGAR</name>
<evidence type="ECO:0000256" key="11">
    <source>
        <dbReference type="SAM" id="Phobius"/>
    </source>
</evidence>
<keyword evidence="8 10" id="KW-0503">Monooxygenase</keyword>
<evidence type="ECO:0000256" key="5">
    <source>
        <dbReference type="ARBA" id="ARBA00022723"/>
    </source>
</evidence>
<keyword evidence="7 9" id="KW-0408">Iron</keyword>
<dbReference type="SUPFAM" id="SSF48264">
    <property type="entry name" value="Cytochrome P450"/>
    <property type="match status" value="1"/>
</dbReference>
<dbReference type="GO" id="GO:0020037">
    <property type="term" value="F:heme binding"/>
    <property type="evidence" value="ECO:0007669"/>
    <property type="project" value="InterPro"/>
</dbReference>
<evidence type="ECO:0000256" key="2">
    <source>
        <dbReference type="ARBA" id="ARBA00005179"/>
    </source>
</evidence>